<reference evidence="3" key="1">
    <citation type="journal article" date="2015" name="Genome Announc.">
        <title>Draft Genome Sequence of the Pathogenic Filamentous Fungus Aspergillus udagawae Strain IFM 46973T.</title>
        <authorList>
            <person name="Kusuya Y."/>
            <person name="Takahashi-Nakaguchi A."/>
            <person name="Takahashi H."/>
            <person name="Yaguchi T."/>
        </authorList>
    </citation>
    <scope>NUCLEOTIDE SEQUENCE</scope>
    <source>
        <strain evidence="3">IFM 46973</strain>
    </source>
</reference>
<evidence type="ECO:0000259" key="2">
    <source>
        <dbReference type="Pfam" id="PF07110"/>
    </source>
</evidence>
<dbReference type="GO" id="GO:0016491">
    <property type="term" value="F:oxidoreductase activity"/>
    <property type="evidence" value="ECO:0007669"/>
    <property type="project" value="InterPro"/>
</dbReference>
<evidence type="ECO:0000256" key="1">
    <source>
        <dbReference type="ARBA" id="ARBA00005986"/>
    </source>
</evidence>
<organism evidence="3 4">
    <name type="scientific">Aspergillus udagawae</name>
    <dbReference type="NCBI Taxonomy" id="91492"/>
    <lineage>
        <taxon>Eukaryota</taxon>
        <taxon>Fungi</taxon>
        <taxon>Dikarya</taxon>
        <taxon>Ascomycota</taxon>
        <taxon>Pezizomycotina</taxon>
        <taxon>Eurotiomycetes</taxon>
        <taxon>Eurotiomycetidae</taxon>
        <taxon>Eurotiales</taxon>
        <taxon>Aspergillaceae</taxon>
        <taxon>Aspergillus</taxon>
        <taxon>Aspergillus subgen. Fumigati</taxon>
    </lineage>
</organism>
<name>A0A8E0V362_9EURO</name>
<evidence type="ECO:0000313" key="3">
    <source>
        <dbReference type="EMBL" id="GIC92246.1"/>
    </source>
</evidence>
<evidence type="ECO:0000313" key="4">
    <source>
        <dbReference type="Proteomes" id="UP000036893"/>
    </source>
</evidence>
<dbReference type="Gene3D" id="3.30.70.100">
    <property type="match status" value="1"/>
</dbReference>
<dbReference type="InterPro" id="IPR011008">
    <property type="entry name" value="Dimeric_a/b-barrel"/>
</dbReference>
<proteinExistence type="inferred from homology"/>
<protein>
    <recommendedName>
        <fullName evidence="2">EthD domain-containing protein</fullName>
    </recommendedName>
</protein>
<dbReference type="EMBL" id="BBXM02000007">
    <property type="protein sequence ID" value="GIC92246.1"/>
    <property type="molecule type" value="Genomic_DNA"/>
</dbReference>
<dbReference type="InterPro" id="IPR009799">
    <property type="entry name" value="EthD_dom"/>
</dbReference>
<dbReference type="RefSeq" id="XP_043149512.1">
    <property type="nucleotide sequence ID" value="XM_043293577.1"/>
</dbReference>
<gene>
    <name evidence="3" type="ORF">Aud_008712</name>
</gene>
<comment type="similarity">
    <text evidence="1">Belongs to the tpcK family.</text>
</comment>
<reference evidence="3" key="2">
    <citation type="submission" date="2021-01" db="EMBL/GenBank/DDBJ databases">
        <title>Pan-genome distribution and transcriptional activeness of fungal secondary metabolism genes in Aspergillus section Fumigati.</title>
        <authorList>
            <person name="Takahashi H."/>
            <person name="Umemura M."/>
            <person name="Ninomiya A."/>
            <person name="Kusuya Y."/>
            <person name="Urayama S."/>
            <person name="Shimizu M."/>
            <person name="Watanabe A."/>
            <person name="Kamei K."/>
            <person name="Yaguchi T."/>
            <person name="Hagiwara D."/>
        </authorList>
    </citation>
    <scope>NUCLEOTIDE SEQUENCE</scope>
    <source>
        <strain evidence="3">IFM 46973</strain>
    </source>
</reference>
<sequence length="163" mass="18584">MALHEVTSCSLETKIGRAIKYTAALHRKDGVSEEAFMHWFTNQFLPRAVPIMKKHNILKYAVQKTDPKISSTFQAEVHQVPPGWKVNDCDLLLEYWVYDLEDIKNLASDPEWIQTALGDGNDWLDTSKSTICVGYDTTYVEYGAVVNVAGRRRRRSRVSASFD</sequence>
<dbReference type="AlphaFoldDB" id="A0A8E0V362"/>
<comment type="caution">
    <text evidence="3">The sequence shown here is derived from an EMBL/GenBank/DDBJ whole genome shotgun (WGS) entry which is preliminary data.</text>
</comment>
<feature type="domain" description="EthD" evidence="2">
    <location>
        <begin position="28"/>
        <end position="127"/>
    </location>
</feature>
<accession>A0A8E0V362</accession>
<dbReference type="Proteomes" id="UP000036893">
    <property type="component" value="Unassembled WGS sequence"/>
</dbReference>
<dbReference type="SUPFAM" id="SSF54909">
    <property type="entry name" value="Dimeric alpha+beta barrel"/>
    <property type="match status" value="1"/>
</dbReference>
<dbReference type="Pfam" id="PF07110">
    <property type="entry name" value="EthD"/>
    <property type="match status" value="1"/>
</dbReference>
<dbReference type="GeneID" id="66996189"/>